<dbReference type="OrthoDB" id="4262322at2"/>
<dbReference type="AlphaFoldDB" id="A0A1I2SZJ3"/>
<accession>A0A1I2SZJ3</accession>
<reference evidence="1 2" key="1">
    <citation type="submission" date="2016-10" db="EMBL/GenBank/DDBJ databases">
        <authorList>
            <person name="de Groot N.N."/>
        </authorList>
    </citation>
    <scope>NUCLEOTIDE SEQUENCE [LARGE SCALE GENOMIC DNA]</scope>
    <source>
        <strain evidence="1 2">OK461</strain>
    </source>
</reference>
<organism evidence="1 2">
    <name type="scientific">Streptomyces mirabilis</name>
    <dbReference type="NCBI Taxonomy" id="68239"/>
    <lineage>
        <taxon>Bacteria</taxon>
        <taxon>Bacillati</taxon>
        <taxon>Actinomycetota</taxon>
        <taxon>Actinomycetes</taxon>
        <taxon>Kitasatosporales</taxon>
        <taxon>Streptomycetaceae</taxon>
        <taxon>Streptomyces</taxon>
    </lineage>
</organism>
<proteinExistence type="predicted"/>
<protein>
    <submittedName>
        <fullName evidence="1">Uncharacterized protein</fullName>
    </submittedName>
</protein>
<dbReference type="RefSeq" id="WP_075032235.1">
    <property type="nucleotide sequence ID" value="NZ_FONR01000023.1"/>
</dbReference>
<dbReference type="Proteomes" id="UP000181942">
    <property type="component" value="Unassembled WGS sequence"/>
</dbReference>
<evidence type="ECO:0000313" key="2">
    <source>
        <dbReference type="Proteomes" id="UP000181942"/>
    </source>
</evidence>
<evidence type="ECO:0000313" key="1">
    <source>
        <dbReference type="EMBL" id="SFG57990.1"/>
    </source>
</evidence>
<gene>
    <name evidence="1" type="ORF">SAMN02787118_12349</name>
</gene>
<sequence>MAHGADRAPSTVPRADLARAAGCEVCRDGGAVVTDEGRHELCLVCQTGGRSAESAANPPGPRLREQ</sequence>
<dbReference type="EMBL" id="FONR01000023">
    <property type="protein sequence ID" value="SFG57990.1"/>
    <property type="molecule type" value="Genomic_DNA"/>
</dbReference>
<name>A0A1I2SZJ3_9ACTN</name>